<sequence length="34" mass="4066">MFTIEYYQYESAVFVLANHFESTTQTAREIQLHP</sequence>
<evidence type="ECO:0000313" key="2">
    <source>
        <dbReference type="Proteomes" id="UP000030649"/>
    </source>
</evidence>
<organism evidence="1 2">
    <name type="scientific">Haloquadratum walsbyi J07HQW1</name>
    <dbReference type="NCBI Taxonomy" id="1238424"/>
    <lineage>
        <taxon>Archaea</taxon>
        <taxon>Methanobacteriati</taxon>
        <taxon>Methanobacteriota</taxon>
        <taxon>Stenosarchaea group</taxon>
        <taxon>Halobacteria</taxon>
        <taxon>Halobacteriales</taxon>
        <taxon>Haloferacaceae</taxon>
        <taxon>Haloquadratum</taxon>
    </lineage>
</organism>
<name>U1N392_9EURY</name>
<reference evidence="1 2" key="1">
    <citation type="journal article" date="2013" name="PLoS ONE">
        <title>Assembly-driven community genomics of a hypersaline microbial ecosystem.</title>
        <authorList>
            <person name="Podell S."/>
            <person name="Ugalde J.A."/>
            <person name="Narasingarao P."/>
            <person name="Banfield J.F."/>
            <person name="Heidelberg K.B."/>
            <person name="Allen E.E."/>
        </authorList>
    </citation>
    <scope>NUCLEOTIDE SEQUENCE [LARGE SCALE GENOMIC DNA]</scope>
    <source>
        <strain evidence="2">J07HQW1</strain>
    </source>
</reference>
<proteinExistence type="predicted"/>
<evidence type="ECO:0000313" key="1">
    <source>
        <dbReference type="EMBL" id="ERG90995.1"/>
    </source>
</evidence>
<dbReference type="AlphaFoldDB" id="U1N392"/>
<dbReference type="HOGENOM" id="CLU_3371332_0_0_2"/>
<dbReference type="Proteomes" id="UP000030649">
    <property type="component" value="Unassembled WGS sequence"/>
</dbReference>
<accession>U1N392</accession>
<dbReference type="STRING" id="1238424.J07HQW1_01026"/>
<protein>
    <submittedName>
        <fullName evidence="1">Uncharacterized protein</fullName>
    </submittedName>
</protein>
<gene>
    <name evidence="1" type="ORF">J07HQW1_01026</name>
</gene>
<dbReference type="EMBL" id="KE356560">
    <property type="protein sequence ID" value="ERG90995.1"/>
    <property type="molecule type" value="Genomic_DNA"/>
</dbReference>